<evidence type="ECO:0000313" key="3">
    <source>
        <dbReference type="Proteomes" id="UP001595735"/>
    </source>
</evidence>
<proteinExistence type="predicted"/>
<comment type="caution">
    <text evidence="2">The sequence shown here is derived from an EMBL/GenBank/DDBJ whole genome shotgun (WGS) entry which is preliminary data.</text>
</comment>
<dbReference type="Proteomes" id="UP001595735">
    <property type="component" value="Unassembled WGS sequence"/>
</dbReference>
<protein>
    <submittedName>
        <fullName evidence="2">DUF5977 domain-containing protein</fullName>
    </submittedName>
</protein>
<reference evidence="3" key="1">
    <citation type="journal article" date="2019" name="Int. J. Syst. Evol. Microbiol.">
        <title>The Global Catalogue of Microorganisms (GCM) 10K type strain sequencing project: providing services to taxonomists for standard genome sequencing and annotation.</title>
        <authorList>
            <consortium name="The Broad Institute Genomics Platform"/>
            <consortium name="The Broad Institute Genome Sequencing Center for Infectious Disease"/>
            <person name="Wu L."/>
            <person name="Ma J."/>
        </authorList>
    </citation>
    <scope>NUCLEOTIDE SEQUENCE [LARGE SCALE GENOMIC DNA]</scope>
    <source>
        <strain evidence="3">CECT 7798</strain>
    </source>
</reference>
<dbReference type="EMBL" id="JBHRYO010000002">
    <property type="protein sequence ID" value="MFC3755830.1"/>
    <property type="molecule type" value="Genomic_DNA"/>
</dbReference>
<dbReference type="RefSeq" id="WP_378169825.1">
    <property type="nucleotide sequence ID" value="NZ_JBHRYO010000002.1"/>
</dbReference>
<name>A0ABV7XVB7_9FLAO</name>
<keyword evidence="3" id="KW-1185">Reference proteome</keyword>
<sequence>MKNYIYLLLLLMNTLLYSQDKSISSYALIKDVETNNRLYSGLANVSVPLYQISLGNDLTLASNLSYESNGFRPHIEPDIVGLNWNVNLFGKITRETKRPLTRKYSLFYNQVSGNEQDCFKPGSSASTKKMLLENPTNTSDNYFTWMTDKYYFDFLGYKGYFVIDHNGKTIVFCENANLTIDINNLGCQPLFGEITFSEITLKDDKGNTFIFGGSSNELEINYHQLNLDNSEYASPSIYNTSVKRNVRTNYIVGWNLKKVVLYNGRIINATYKNSNKSILNSFINEGKNVTANFTISFPGKQALKSNNLFIGRQENTVSTTSVRSVYDGTINDIVSSEKTTETIYSKQCILETINISDFGNLNFEYDETTNPLELTKVYLKKITVFDTNNLLIKNISLSYDNLGGTYKRTFLKKVSNEKDEEYSFDYYKTNVFPPYNAGNKNTMGFWNGKITYTDPENPDKEIFKVGLLKRILLPTRGYKEFFYEPHKYSMIYKESNVVEDVAENKYYGARLYKEVNNDGIHAYTKNYKYTDTSNKSTGILDQGVYSKPTPVVFMNPNGLITYTGATTTSSENLSPNMYSSDLIHYTEVQEIDEKGIRKYSFTNRKTNPDEAKSLYFKNPNFHGITNLGDAKLLSKEYERGKPKKVELMDVNGVVKSTTEYTYKNFLNNAEPLSEPTSNCSNCKITDNNYYVFTEGLPSADGRRTYIPVLPYLPESITTTEYFGNNSITTNLKKTYNDKYLYWHPFPIETKEVLTDGSEITKNIYYPGDALRLNDACLTGNCNDFDYAGGKYATYKNMLNDNFIAPVMSVEKNTTGKSNLSEKIYIKDANTSNVWKVGTTRNSLLNADFSSISNVQTEDQMYYQLYDDKGNLLQNKAKQGIPTTTIWGYHQTIPIAQIQGITYAELMQIFGLSASPTAYLNLDIVKKSDIDKDINSEQTLINALETFRKNPALQDYPITTSTYNPLVGLTSKTSSSGTRENYIYDTKNRLDKITNISGEIIKNFNYGYASPYTYPTIFYNTEQSKTFTRSNCGQGFAGGPYTYTVPAETYSSTSKDDAEQQALNDLNSNGQYLANQNAICIASQCNFVTFNSLVLSNTPVIYNDGKNVKFQVYIATQGLNPTFFNTNRSLGYIEGDCKRSLTALVFTFDELPGGPFGTTPANRTWEIRVDKIGNVSAKLISGTITPGRYNYLNFTFQFQKSE</sequence>
<evidence type="ECO:0000313" key="2">
    <source>
        <dbReference type="EMBL" id="MFC3755830.1"/>
    </source>
</evidence>
<evidence type="ECO:0000259" key="1">
    <source>
        <dbReference type="Pfam" id="PF19404"/>
    </source>
</evidence>
<dbReference type="Pfam" id="PF19404">
    <property type="entry name" value="DUF5977"/>
    <property type="match status" value="1"/>
</dbReference>
<dbReference type="InterPro" id="IPR046020">
    <property type="entry name" value="DUF5977"/>
</dbReference>
<accession>A0ABV7XVB7</accession>
<gene>
    <name evidence="2" type="ORF">ACFONJ_07620</name>
</gene>
<organism evidence="2 3">
    <name type="scientific">Chryseobacterium tructae</name>
    <dbReference type="NCBI Taxonomy" id="1037380"/>
    <lineage>
        <taxon>Bacteria</taxon>
        <taxon>Pseudomonadati</taxon>
        <taxon>Bacteroidota</taxon>
        <taxon>Flavobacteriia</taxon>
        <taxon>Flavobacteriales</taxon>
        <taxon>Weeksellaceae</taxon>
        <taxon>Chryseobacterium group</taxon>
        <taxon>Chryseobacterium</taxon>
    </lineage>
</organism>
<feature type="domain" description="DUF5977" evidence="1">
    <location>
        <begin position="1017"/>
        <end position="1080"/>
    </location>
</feature>